<evidence type="ECO:0000313" key="6">
    <source>
        <dbReference type="EMBL" id="KKN66989.1"/>
    </source>
</evidence>
<gene>
    <name evidence="6" type="ORF">LCGC14_0465430</name>
</gene>
<dbReference type="PANTHER" id="PTHR46098">
    <property type="entry name" value="TRNA (CYTOSINE(38)-C(5))-METHYLTRANSFERASE"/>
    <property type="match status" value="1"/>
</dbReference>
<dbReference type="CDD" id="cd00315">
    <property type="entry name" value="Cyt_C5_DNA_methylase"/>
    <property type="match status" value="1"/>
</dbReference>
<dbReference type="Gene3D" id="3.40.50.150">
    <property type="entry name" value="Vaccinia Virus protein VP39"/>
    <property type="match status" value="1"/>
</dbReference>
<organism evidence="6">
    <name type="scientific">marine sediment metagenome</name>
    <dbReference type="NCBI Taxonomy" id="412755"/>
    <lineage>
        <taxon>unclassified sequences</taxon>
        <taxon>metagenomes</taxon>
        <taxon>ecological metagenomes</taxon>
    </lineage>
</organism>
<dbReference type="Gene3D" id="3.90.120.10">
    <property type="entry name" value="DNA Methylase, subunit A, domain 2"/>
    <property type="match status" value="1"/>
</dbReference>
<comment type="caution">
    <text evidence="6">The sequence shown here is derived from an EMBL/GenBank/DDBJ whole genome shotgun (WGS) entry which is preliminary data.</text>
</comment>
<dbReference type="InterPro" id="IPR001525">
    <property type="entry name" value="C5_MeTfrase"/>
</dbReference>
<dbReference type="PANTHER" id="PTHR46098:SF1">
    <property type="entry name" value="TRNA (CYTOSINE(38)-C(5))-METHYLTRANSFERASE"/>
    <property type="match status" value="1"/>
</dbReference>
<dbReference type="InterPro" id="IPR031303">
    <property type="entry name" value="C5_meth_CS"/>
</dbReference>
<keyword evidence="4" id="KW-0949">S-adenosyl-L-methionine</keyword>
<dbReference type="PRINTS" id="PR00105">
    <property type="entry name" value="C5METTRFRASE"/>
</dbReference>
<dbReference type="PROSITE" id="PS51679">
    <property type="entry name" value="SAM_MT_C5"/>
    <property type="match status" value="1"/>
</dbReference>
<name>A0A0F9SIV0_9ZZZZ</name>
<evidence type="ECO:0000256" key="4">
    <source>
        <dbReference type="ARBA" id="ARBA00022691"/>
    </source>
</evidence>
<sequence>MKNEEKKEIKYFSMFTGVGGFELGFSNISKTKRNKFRGDEKDSRSIESIKLARQQFTCVGFSEIDKYASELLKQKFPNIKNYGDATKINPTELPDFNLLVGGFPCQAFSIAGKRKGFEDTRGTLFHEIVRIIEVKRPGNILLENVKGLLSHDRGRTFAIILASLSKLGYVIQWVVLNSKFFGVPQNRERVFIIGSLTGEPIPEILPLRESSEEIVGKDKHKVAHTIEANYWKGPSTYGSRTMINVINNPRGQGFEMNKRIYGIDGIAPTLQSQETEVKIHSLYPRSGNPNQGGTGHLSKEDNTSYNLDTGNMQVIEMEGMKIRRLTPIECERLQGFPDNWTEGFSDTQRYKMMGNAVTVNVIKAIGEKLIK</sequence>
<dbReference type="EMBL" id="LAZR01000485">
    <property type="protein sequence ID" value="KKN66989.1"/>
    <property type="molecule type" value="Genomic_DNA"/>
</dbReference>
<evidence type="ECO:0000256" key="1">
    <source>
        <dbReference type="ARBA" id="ARBA00011975"/>
    </source>
</evidence>
<dbReference type="NCBIfam" id="TIGR00675">
    <property type="entry name" value="dcm"/>
    <property type="match status" value="1"/>
</dbReference>
<evidence type="ECO:0000256" key="5">
    <source>
        <dbReference type="SAM" id="MobiDB-lite"/>
    </source>
</evidence>
<dbReference type="EC" id="2.1.1.37" evidence="1"/>
<dbReference type="PROSITE" id="PS00094">
    <property type="entry name" value="C5_MTASE_1"/>
    <property type="match status" value="1"/>
</dbReference>
<dbReference type="Pfam" id="PF00145">
    <property type="entry name" value="DNA_methylase"/>
    <property type="match status" value="1"/>
</dbReference>
<dbReference type="PROSITE" id="PS00095">
    <property type="entry name" value="C5_MTASE_2"/>
    <property type="match status" value="1"/>
</dbReference>
<dbReference type="GO" id="GO:0003886">
    <property type="term" value="F:DNA (cytosine-5-)-methyltransferase activity"/>
    <property type="evidence" value="ECO:0007669"/>
    <property type="project" value="UniProtKB-EC"/>
</dbReference>
<proteinExistence type="predicted"/>
<feature type="region of interest" description="Disordered" evidence="5">
    <location>
        <begin position="282"/>
        <end position="305"/>
    </location>
</feature>
<evidence type="ECO:0000256" key="2">
    <source>
        <dbReference type="ARBA" id="ARBA00022603"/>
    </source>
</evidence>
<dbReference type="InterPro" id="IPR050750">
    <property type="entry name" value="C5-MTase"/>
</dbReference>
<accession>A0A0F9SIV0</accession>
<reference evidence="6" key="1">
    <citation type="journal article" date="2015" name="Nature">
        <title>Complex archaea that bridge the gap between prokaryotes and eukaryotes.</title>
        <authorList>
            <person name="Spang A."/>
            <person name="Saw J.H."/>
            <person name="Jorgensen S.L."/>
            <person name="Zaremba-Niedzwiedzka K."/>
            <person name="Martijn J."/>
            <person name="Lind A.E."/>
            <person name="van Eijk R."/>
            <person name="Schleper C."/>
            <person name="Guy L."/>
            <person name="Ettema T.J."/>
        </authorList>
    </citation>
    <scope>NUCLEOTIDE SEQUENCE</scope>
</reference>
<keyword evidence="3" id="KW-0808">Transferase</keyword>
<dbReference type="AlphaFoldDB" id="A0A0F9SIV0"/>
<protein>
    <recommendedName>
        <fullName evidence="1">DNA (cytosine-5-)-methyltransferase</fullName>
        <ecNumber evidence="1">2.1.1.37</ecNumber>
    </recommendedName>
</protein>
<dbReference type="InterPro" id="IPR018117">
    <property type="entry name" value="C5_DNA_meth_AS"/>
</dbReference>
<dbReference type="GO" id="GO:0032259">
    <property type="term" value="P:methylation"/>
    <property type="evidence" value="ECO:0007669"/>
    <property type="project" value="UniProtKB-KW"/>
</dbReference>
<dbReference type="InterPro" id="IPR029063">
    <property type="entry name" value="SAM-dependent_MTases_sf"/>
</dbReference>
<dbReference type="SUPFAM" id="SSF53335">
    <property type="entry name" value="S-adenosyl-L-methionine-dependent methyltransferases"/>
    <property type="match status" value="1"/>
</dbReference>
<keyword evidence="2" id="KW-0489">Methyltransferase</keyword>
<evidence type="ECO:0000256" key="3">
    <source>
        <dbReference type="ARBA" id="ARBA00022679"/>
    </source>
</evidence>